<dbReference type="SUPFAM" id="SSF54506">
    <property type="entry name" value="Diaminopimelate epimerase-like"/>
    <property type="match status" value="1"/>
</dbReference>
<name>A0ABU5EZ69_9BACT</name>
<accession>A0ABU5EZ69</accession>
<organism evidence="2 3">
    <name type="scientific">Gemmata algarum</name>
    <dbReference type="NCBI Taxonomy" id="2975278"/>
    <lineage>
        <taxon>Bacteria</taxon>
        <taxon>Pseudomonadati</taxon>
        <taxon>Planctomycetota</taxon>
        <taxon>Planctomycetia</taxon>
        <taxon>Gemmatales</taxon>
        <taxon>Gemmataceae</taxon>
        <taxon>Gemmata</taxon>
    </lineage>
</organism>
<evidence type="ECO:0000256" key="1">
    <source>
        <dbReference type="ARBA" id="ARBA00007529"/>
    </source>
</evidence>
<dbReference type="SFLD" id="SFLDS00028">
    <property type="entry name" value="Proline_Racemase"/>
    <property type="match status" value="1"/>
</dbReference>
<dbReference type="InterPro" id="IPR008794">
    <property type="entry name" value="Pro_racemase_fam"/>
</dbReference>
<dbReference type="PANTHER" id="PTHR33442:SF1">
    <property type="entry name" value="TRANS-3-HYDROXY-L-PROLINE DEHYDRATASE"/>
    <property type="match status" value="1"/>
</dbReference>
<evidence type="ECO:0000313" key="2">
    <source>
        <dbReference type="EMBL" id="MDY3560476.1"/>
    </source>
</evidence>
<sequence length="309" mass="32794">MHRIQVVESHTGGEPTRVVVAGGPDLGGGTLADRAAVFRDRFDTFRSCVVNEPRGSDVLVGALLCEPHDPANACGVIFFNNVGVLGMCGHGTIGLAVTLAHLGRLKPGAHRVETPVGVVTATLHDRSRATVRNVESFRKRKDVSVDVDGLGCVTGDIAWGGNWFFLVKNSLEELRVGNVDRLTDVAWRIRRAVNRAFPEPVDHVELLGPPADPANHARNFVLCPGKAYDRSPCGTGTSAKLACLYADGALQPGEVWRQESITGSVFEGTVEPGREPGAVVPSITGSAYVTAEAALVVDESDPLKYGIKG</sequence>
<comment type="caution">
    <text evidence="2">The sequence shown here is derived from an EMBL/GenBank/DDBJ whole genome shotgun (WGS) entry which is preliminary data.</text>
</comment>
<dbReference type="Gene3D" id="3.10.310.10">
    <property type="entry name" value="Diaminopimelate Epimerase, Chain A, domain 1"/>
    <property type="match status" value="2"/>
</dbReference>
<keyword evidence="3" id="KW-1185">Reference proteome</keyword>
<comment type="similarity">
    <text evidence="1">Belongs to the proline racemase family.</text>
</comment>
<dbReference type="PANTHER" id="PTHR33442">
    <property type="entry name" value="TRANS-3-HYDROXY-L-PROLINE DEHYDRATASE"/>
    <property type="match status" value="1"/>
</dbReference>
<dbReference type="PIRSF" id="PIRSF029792">
    <property type="entry name" value="Pro_racemase"/>
    <property type="match status" value="1"/>
</dbReference>
<dbReference type="EMBL" id="JAXBLV010000178">
    <property type="protein sequence ID" value="MDY3560476.1"/>
    <property type="molecule type" value="Genomic_DNA"/>
</dbReference>
<evidence type="ECO:0000313" key="3">
    <source>
        <dbReference type="Proteomes" id="UP001272242"/>
    </source>
</evidence>
<dbReference type="Proteomes" id="UP001272242">
    <property type="component" value="Unassembled WGS sequence"/>
</dbReference>
<reference evidence="3" key="1">
    <citation type="journal article" date="2023" name="Mar. Drugs">
        <title>Gemmata algarum, a Novel Planctomycete Isolated from an Algal Mat, Displays Antimicrobial Activity.</title>
        <authorList>
            <person name="Kumar G."/>
            <person name="Kallscheuer N."/>
            <person name="Kashif M."/>
            <person name="Ahamad S."/>
            <person name="Jagadeeshwari U."/>
            <person name="Pannikurungottu S."/>
            <person name="Haufschild T."/>
            <person name="Kabuu M."/>
            <person name="Sasikala C."/>
            <person name="Jogler C."/>
            <person name="Ramana C."/>
        </authorList>
    </citation>
    <scope>NUCLEOTIDE SEQUENCE [LARGE SCALE GENOMIC DNA]</scope>
    <source>
        <strain evidence="3">JC673</strain>
    </source>
</reference>
<dbReference type="Pfam" id="PF05544">
    <property type="entry name" value="Pro_racemase"/>
    <property type="match status" value="1"/>
</dbReference>
<dbReference type="RefSeq" id="WP_320687038.1">
    <property type="nucleotide sequence ID" value="NZ_JAXBLV010000178.1"/>
</dbReference>
<protein>
    <submittedName>
        <fullName evidence="2">Proline racemase family protein</fullName>
    </submittedName>
</protein>
<gene>
    <name evidence="2" type="ORF">R5W23_001710</name>
</gene>
<proteinExistence type="inferred from homology"/>